<dbReference type="Proteomes" id="UP000231407">
    <property type="component" value="Unassembled WGS sequence"/>
</dbReference>
<organism evidence="1 2">
    <name type="scientific">Candidatus Shapirobacteria bacterium CG06_land_8_20_14_3_00_40_12</name>
    <dbReference type="NCBI Taxonomy" id="1974881"/>
    <lineage>
        <taxon>Bacteria</taxon>
        <taxon>Candidatus Shapironibacteriota</taxon>
    </lineage>
</organism>
<sequence length="239" mass="27727">MLSLSFLQKTAVKFQTSELNVRREYVQHLLLSYLYQKLESRELYFKGGTALRILYRSPRFSEDLDFDTTVHKQRVWERVIEDTLIDVSREGIGVEIEESKVTSGGYLGIVSLSNIGDPIKIHFEISFRKDLIEGEAFTVENDLVVPYFVKSLTTTQLVDGKVEALLQRQKARDFYDLYFMLRANLLSPIQKKQLLKVRQLLSKKGINFETELALFLPRSQAMIIHDFNKSLLGEINRNI</sequence>
<dbReference type="Pfam" id="PF08843">
    <property type="entry name" value="AbiEii"/>
    <property type="match status" value="1"/>
</dbReference>
<dbReference type="AlphaFoldDB" id="A0A2M7AS23"/>
<dbReference type="InterPro" id="IPR014942">
    <property type="entry name" value="AbiEii"/>
</dbReference>
<reference evidence="2" key="1">
    <citation type="submission" date="2017-09" db="EMBL/GenBank/DDBJ databases">
        <title>Depth-based differentiation of microbial function through sediment-hosted aquifers and enrichment of novel symbionts in the deep terrestrial subsurface.</title>
        <authorList>
            <person name="Probst A.J."/>
            <person name="Ladd B."/>
            <person name="Jarett J.K."/>
            <person name="Geller-Mcgrath D.E."/>
            <person name="Sieber C.M.K."/>
            <person name="Emerson J.B."/>
            <person name="Anantharaman K."/>
            <person name="Thomas B.C."/>
            <person name="Malmstrom R."/>
            <person name="Stieglmeier M."/>
            <person name="Klingl A."/>
            <person name="Woyke T."/>
            <person name="Ryan C.M."/>
            <person name="Banfield J.F."/>
        </authorList>
    </citation>
    <scope>NUCLEOTIDE SEQUENCE [LARGE SCALE GENOMIC DNA]</scope>
</reference>
<evidence type="ECO:0008006" key="3">
    <source>
        <dbReference type="Google" id="ProtNLM"/>
    </source>
</evidence>
<proteinExistence type="predicted"/>
<evidence type="ECO:0000313" key="2">
    <source>
        <dbReference type="Proteomes" id="UP000231407"/>
    </source>
</evidence>
<evidence type="ECO:0000313" key="1">
    <source>
        <dbReference type="EMBL" id="PIU73426.1"/>
    </source>
</evidence>
<protein>
    <recommendedName>
        <fullName evidence="3">Nucleotidyl transferase AbiEii/AbiGii toxin family protein</fullName>
    </recommendedName>
</protein>
<name>A0A2M7AS23_9BACT</name>
<dbReference type="Gene3D" id="3.10.450.620">
    <property type="entry name" value="JHP933, nucleotidyltransferase-like core domain"/>
    <property type="match status" value="1"/>
</dbReference>
<accession>A0A2M7AS23</accession>
<comment type="caution">
    <text evidence="1">The sequence shown here is derived from an EMBL/GenBank/DDBJ whole genome shotgun (WGS) entry which is preliminary data.</text>
</comment>
<gene>
    <name evidence="1" type="ORF">COS78_02395</name>
</gene>
<dbReference type="EMBL" id="PEWA01000028">
    <property type="protein sequence ID" value="PIU73426.1"/>
    <property type="molecule type" value="Genomic_DNA"/>
</dbReference>